<keyword evidence="8" id="KW-1185">Reference proteome</keyword>
<evidence type="ECO:0000313" key="8">
    <source>
        <dbReference type="Proteomes" id="UP001152320"/>
    </source>
</evidence>
<dbReference type="InterPro" id="IPR000301">
    <property type="entry name" value="Tetraspanin_animals"/>
</dbReference>
<evidence type="ECO:0000256" key="2">
    <source>
        <dbReference type="ARBA" id="ARBA00006840"/>
    </source>
</evidence>
<proteinExistence type="inferred from homology"/>
<sequence length="239" mass="25658">MVAGCGPKLAKLLLFIVNFSVWAGSLALIGLGIWMLVESSRFDTLFAEDNIKPIAGIILGLGCFLFIVGFCGCCGAMKESTCYLNMYFTFLLLIVLGELTAGILVFVYSDEIESSMTRGMTSTIKNDYGVTDAATESVDYFQKEFECCGASNYTDYSGSKFEEDQGVAGALPDTCCPKDTVTCSVTSDAQYKEGCVSASLDKLQSNYAIVGGICLGILAIEICAMIFSCCMVNAIKEDK</sequence>
<feature type="transmembrane region" description="Helical" evidence="6">
    <location>
        <begin position="87"/>
        <end position="108"/>
    </location>
</feature>
<organism evidence="7 8">
    <name type="scientific">Holothuria leucospilota</name>
    <name type="common">Black long sea cucumber</name>
    <name type="synonym">Mertensiothuria leucospilota</name>
    <dbReference type="NCBI Taxonomy" id="206669"/>
    <lineage>
        <taxon>Eukaryota</taxon>
        <taxon>Metazoa</taxon>
        <taxon>Echinodermata</taxon>
        <taxon>Eleutherozoa</taxon>
        <taxon>Echinozoa</taxon>
        <taxon>Holothuroidea</taxon>
        <taxon>Aspidochirotacea</taxon>
        <taxon>Aspidochirotida</taxon>
        <taxon>Holothuriidae</taxon>
        <taxon>Holothuria</taxon>
    </lineage>
</organism>
<dbReference type="GO" id="GO:0005886">
    <property type="term" value="C:plasma membrane"/>
    <property type="evidence" value="ECO:0007669"/>
    <property type="project" value="TreeGrafter"/>
</dbReference>
<feature type="transmembrane region" description="Helical" evidence="6">
    <location>
        <begin position="54"/>
        <end position="75"/>
    </location>
</feature>
<dbReference type="OrthoDB" id="438211at2759"/>
<dbReference type="InterPro" id="IPR008952">
    <property type="entry name" value="Tetraspanin_EC2_sf"/>
</dbReference>
<dbReference type="Gene3D" id="1.10.1450.10">
    <property type="entry name" value="Tetraspanin"/>
    <property type="match status" value="1"/>
</dbReference>
<keyword evidence="4 6" id="KW-1133">Transmembrane helix</keyword>
<dbReference type="CDD" id="cd03127">
    <property type="entry name" value="tetraspanin_LEL"/>
    <property type="match status" value="1"/>
</dbReference>
<evidence type="ECO:0000256" key="4">
    <source>
        <dbReference type="ARBA" id="ARBA00022989"/>
    </source>
</evidence>
<keyword evidence="5 6" id="KW-0472">Membrane</keyword>
<dbReference type="SUPFAM" id="SSF48652">
    <property type="entry name" value="Tetraspanin"/>
    <property type="match status" value="1"/>
</dbReference>
<dbReference type="EMBL" id="JAIZAY010000019">
    <property type="protein sequence ID" value="KAJ8024196.1"/>
    <property type="molecule type" value="Genomic_DNA"/>
</dbReference>
<dbReference type="Proteomes" id="UP001152320">
    <property type="component" value="Chromosome 19"/>
</dbReference>
<accession>A0A9Q0YRR3</accession>
<dbReference type="PRINTS" id="PR00259">
    <property type="entry name" value="TMFOUR"/>
</dbReference>
<evidence type="ECO:0000256" key="3">
    <source>
        <dbReference type="ARBA" id="ARBA00022692"/>
    </source>
</evidence>
<comment type="subcellular location">
    <subcellularLocation>
        <location evidence="1 6">Membrane</location>
        <topology evidence="1 6">Multi-pass membrane protein</topology>
    </subcellularLocation>
</comment>
<gene>
    <name evidence="7" type="ORF">HOLleu_36856</name>
</gene>
<dbReference type="AlphaFoldDB" id="A0A9Q0YRR3"/>
<protein>
    <recommendedName>
        <fullName evidence="6">Tetraspanin</fullName>
    </recommendedName>
</protein>
<name>A0A9Q0YRR3_HOLLE</name>
<keyword evidence="3 6" id="KW-0812">Transmembrane</keyword>
<evidence type="ECO:0000256" key="5">
    <source>
        <dbReference type="ARBA" id="ARBA00023136"/>
    </source>
</evidence>
<comment type="caution">
    <text evidence="7">The sequence shown here is derived from an EMBL/GenBank/DDBJ whole genome shotgun (WGS) entry which is preliminary data.</text>
</comment>
<evidence type="ECO:0000256" key="6">
    <source>
        <dbReference type="RuleBase" id="RU361218"/>
    </source>
</evidence>
<dbReference type="Pfam" id="PF00335">
    <property type="entry name" value="Tetraspanin"/>
    <property type="match status" value="1"/>
</dbReference>
<evidence type="ECO:0000256" key="1">
    <source>
        <dbReference type="ARBA" id="ARBA00004141"/>
    </source>
</evidence>
<dbReference type="PANTHER" id="PTHR19282:SF519">
    <property type="entry name" value="TETRASPANIN"/>
    <property type="match status" value="1"/>
</dbReference>
<dbReference type="PIRSF" id="PIRSF002419">
    <property type="entry name" value="Tetraspanin"/>
    <property type="match status" value="1"/>
</dbReference>
<evidence type="ECO:0000313" key="7">
    <source>
        <dbReference type="EMBL" id="KAJ8024196.1"/>
    </source>
</evidence>
<reference evidence="7" key="1">
    <citation type="submission" date="2021-10" db="EMBL/GenBank/DDBJ databases">
        <title>Tropical sea cucumber genome reveals ecological adaptation and Cuvierian tubules defense mechanism.</title>
        <authorList>
            <person name="Chen T."/>
        </authorList>
    </citation>
    <scope>NUCLEOTIDE SEQUENCE</scope>
    <source>
        <strain evidence="7">Nanhai2018</strain>
        <tissue evidence="7">Muscle</tissue>
    </source>
</reference>
<comment type="similarity">
    <text evidence="2 6">Belongs to the tetraspanin (TM4SF) family.</text>
</comment>
<dbReference type="InterPro" id="IPR018499">
    <property type="entry name" value="Tetraspanin/Peripherin"/>
</dbReference>
<feature type="transmembrane region" description="Helical" evidence="6">
    <location>
        <begin position="12"/>
        <end position="34"/>
    </location>
</feature>
<dbReference type="PANTHER" id="PTHR19282">
    <property type="entry name" value="TETRASPANIN"/>
    <property type="match status" value="1"/>
</dbReference>
<feature type="transmembrane region" description="Helical" evidence="6">
    <location>
        <begin position="207"/>
        <end position="235"/>
    </location>
</feature>